<accession>A0A8B8B8X6</accession>
<evidence type="ECO:0000313" key="4">
    <source>
        <dbReference type="Proteomes" id="UP000694844"/>
    </source>
</evidence>
<organism evidence="4 5">
    <name type="scientific">Crassostrea virginica</name>
    <name type="common">Eastern oyster</name>
    <dbReference type="NCBI Taxonomy" id="6565"/>
    <lineage>
        <taxon>Eukaryota</taxon>
        <taxon>Metazoa</taxon>
        <taxon>Spiralia</taxon>
        <taxon>Lophotrochozoa</taxon>
        <taxon>Mollusca</taxon>
        <taxon>Bivalvia</taxon>
        <taxon>Autobranchia</taxon>
        <taxon>Pteriomorphia</taxon>
        <taxon>Ostreida</taxon>
        <taxon>Ostreoidea</taxon>
        <taxon>Ostreidae</taxon>
        <taxon>Crassostrea</taxon>
    </lineage>
</organism>
<dbReference type="RefSeq" id="XP_022299865.1">
    <property type="nucleotide sequence ID" value="XM_022444157.1"/>
</dbReference>
<keyword evidence="2" id="KW-0472">Membrane</keyword>
<dbReference type="KEGG" id="cvn:111108347"/>
<keyword evidence="4" id="KW-1185">Reference proteome</keyword>
<dbReference type="GeneID" id="111108347"/>
<dbReference type="OrthoDB" id="6157153at2759"/>
<feature type="signal peptide" evidence="3">
    <location>
        <begin position="1"/>
        <end position="19"/>
    </location>
</feature>
<dbReference type="Proteomes" id="UP000694844">
    <property type="component" value="Chromosome 8"/>
</dbReference>
<evidence type="ECO:0000256" key="2">
    <source>
        <dbReference type="SAM" id="Phobius"/>
    </source>
</evidence>
<gene>
    <name evidence="5" type="primary">LOC111108347</name>
</gene>
<name>A0A8B8B8X6_CRAVI</name>
<feature type="transmembrane region" description="Helical" evidence="2">
    <location>
        <begin position="219"/>
        <end position="245"/>
    </location>
</feature>
<dbReference type="AlphaFoldDB" id="A0A8B8B8X6"/>
<protein>
    <submittedName>
        <fullName evidence="5">Uncharacterized protein LOC111108347</fullName>
    </submittedName>
</protein>
<reference evidence="5" key="1">
    <citation type="submission" date="2025-08" db="UniProtKB">
        <authorList>
            <consortium name="RefSeq"/>
        </authorList>
    </citation>
    <scope>IDENTIFICATION</scope>
    <source>
        <tissue evidence="5">Whole sample</tissue>
    </source>
</reference>
<feature type="chain" id="PRO_5034388076" evidence="3">
    <location>
        <begin position="20"/>
        <end position="299"/>
    </location>
</feature>
<keyword evidence="3" id="KW-0732">Signal</keyword>
<evidence type="ECO:0000313" key="5">
    <source>
        <dbReference type="RefSeq" id="XP_022299865.1"/>
    </source>
</evidence>
<feature type="region of interest" description="Disordered" evidence="1">
    <location>
        <begin position="162"/>
        <end position="214"/>
    </location>
</feature>
<evidence type="ECO:0000256" key="3">
    <source>
        <dbReference type="SAM" id="SignalP"/>
    </source>
</evidence>
<keyword evidence="2" id="KW-0812">Transmembrane</keyword>
<keyword evidence="2" id="KW-1133">Transmembrane helix</keyword>
<evidence type="ECO:0000256" key="1">
    <source>
        <dbReference type="SAM" id="MobiDB-lite"/>
    </source>
</evidence>
<proteinExistence type="predicted"/>
<sequence length="299" mass="33088">MDFPKQMSFILLPIFYVGALSYAATICPPNHVYHPDFYGDGPGRCCVYTSCKPQHYVKVCDVDGGRDACVPCPPDSYLDDPTNSEFLYDCIEKNCAEDTIPVDYPATKFDSSACSKRCSCDTSKGYCGTDPCMCRSVWCSSEETLLQNCTCIRNARLQSSTTSSPIVQREKTPREQQTVTSPSSPLPATISNTTKEMTVKPRLEEDDTSKIDSNSSSTLWMMPALIVVLLLGMMITVSIGAVWYIRQRTPKKSVVYSNVHHNKHTTVHTYNNCKIQVGGPNVMTVQASSDEDSESDISN</sequence>